<keyword evidence="1" id="KW-0732">Signal</keyword>
<dbReference type="Pfam" id="PF04122">
    <property type="entry name" value="CW_binding_2"/>
    <property type="match status" value="3"/>
</dbReference>
<protein>
    <submittedName>
        <fullName evidence="3">SpoIID/LytB domain protein</fullName>
    </submittedName>
</protein>
<dbReference type="STRING" id="930146.SAMN05192533_104251"/>
<dbReference type="Proteomes" id="UP000198553">
    <property type="component" value="Unassembled WGS sequence"/>
</dbReference>
<feature type="domain" description="Sporulation stage II protein D amidase enhancer LytB N-terminal" evidence="2">
    <location>
        <begin position="419"/>
        <end position="500"/>
    </location>
</feature>
<dbReference type="PANTHER" id="PTHR30032:SF4">
    <property type="entry name" value="AMIDASE ENHANCER"/>
    <property type="match status" value="1"/>
</dbReference>
<reference evidence="4" key="1">
    <citation type="submission" date="2016-10" db="EMBL/GenBank/DDBJ databases">
        <authorList>
            <person name="Varghese N."/>
            <person name="Submissions S."/>
        </authorList>
    </citation>
    <scope>NUCLEOTIDE SEQUENCE [LARGE SCALE GENOMIC DNA]</scope>
    <source>
        <strain evidence="4">B48,IBRC-M 10115,DSM 25386,CECT 8001</strain>
    </source>
</reference>
<dbReference type="InterPro" id="IPR007253">
    <property type="entry name" value="Cell_wall-bd_2"/>
</dbReference>
<dbReference type="GO" id="GO:0030435">
    <property type="term" value="P:sporulation resulting in formation of a cellular spore"/>
    <property type="evidence" value="ECO:0007669"/>
    <property type="project" value="InterPro"/>
</dbReference>
<dbReference type="InterPro" id="IPR013693">
    <property type="entry name" value="SpoIID/LytB_N"/>
</dbReference>
<dbReference type="PANTHER" id="PTHR30032">
    <property type="entry name" value="N-ACETYLMURAMOYL-L-ALANINE AMIDASE-RELATED"/>
    <property type="match status" value="1"/>
</dbReference>
<organism evidence="3 4">
    <name type="scientific">Mesobacillus persicus</name>
    <dbReference type="NCBI Taxonomy" id="930146"/>
    <lineage>
        <taxon>Bacteria</taxon>
        <taxon>Bacillati</taxon>
        <taxon>Bacillota</taxon>
        <taxon>Bacilli</taxon>
        <taxon>Bacillales</taxon>
        <taxon>Bacillaceae</taxon>
        <taxon>Mesobacillus</taxon>
    </lineage>
</organism>
<evidence type="ECO:0000259" key="2">
    <source>
        <dbReference type="Pfam" id="PF08486"/>
    </source>
</evidence>
<keyword evidence="4" id="KW-1185">Reference proteome</keyword>
<dbReference type="AlphaFoldDB" id="A0A1H8A7M2"/>
<proteinExistence type="predicted"/>
<dbReference type="RefSeq" id="WP_170843823.1">
    <property type="nucleotide sequence ID" value="NZ_FOBW01000004.1"/>
</dbReference>
<dbReference type="EMBL" id="FOBW01000004">
    <property type="protein sequence ID" value="SEM65789.1"/>
    <property type="molecule type" value="Genomic_DNA"/>
</dbReference>
<feature type="signal peptide" evidence="1">
    <location>
        <begin position="1"/>
        <end position="29"/>
    </location>
</feature>
<dbReference type="InterPro" id="IPR051922">
    <property type="entry name" value="Bact_Sporulation_Assoc"/>
</dbReference>
<gene>
    <name evidence="3" type="ORF">SAMN05192533_104251</name>
</gene>
<sequence length="726" mass="79145">MNNRKRFPFILIFTICISLLLPVSSVAEASTISVKLSNYVGNTKSINVSTIGNYRLANGNIRMAGKDRFQVANNVASSGWNKAESVVVVNYTAFADALAAAPFAFHKDAPILLTVPATLTSDTESKIKQLSPKNIYIIGGTGSVSSKVESQLKRLSPNVIRIGGSDRFEVARNLSSKIPNNGKAILTNGMVFADALSIAPYAAENGIPILLTTKDKLPSATSSALNDRNSTLVIGGTGSVSSTIASKLPKVQRIGGADRFEVSANIIRDLNLSAETAFVSTGLTFADALTGSVLAAKQGAPMLLTRPEKISDSVKKVINEKSISSFTILGGTGSVSEAVVSSLPNELRLAENTTYAVKSENGRLRLYNGTTRIKDFGSDSFTLVPAGYGSSNQIKINNKPYLGKMDFFLENGNVRPINRDIPFEDYLKGVVPREMPASWSLEALKAQAVAARTYSIDDMGKTVADTQGYQVYGGYSWGTDFYEQRTNQAVEETAGKVLRYNGNLIAAVFSSSNGGYIESNANAWGTSQVGYLNSKEDPHDPKNPWKIEMKKAQIDTSSLDLKNPGHWWSSLKEADTLVTNNLKIWLKKNGYSNMDFRVVSINDFTISPERTSGQRSVKATIDFDFFVRDPKTNEFRFDSNNEIEKINLKRTMSIEDFRSMFGTSVFKSTLLDPVLYDSKTDILTIRGRGYGHGVGMSQFGAKAMADKGLKYDQILSHYYPKTVLGK</sequence>
<dbReference type="Pfam" id="PF08486">
    <property type="entry name" value="SpoIID"/>
    <property type="match status" value="1"/>
</dbReference>
<dbReference type="NCBIfam" id="TIGR02669">
    <property type="entry name" value="SpoIID_LytB"/>
    <property type="match status" value="1"/>
</dbReference>
<dbReference type="GO" id="GO:0030288">
    <property type="term" value="C:outer membrane-bounded periplasmic space"/>
    <property type="evidence" value="ECO:0007669"/>
    <property type="project" value="TreeGrafter"/>
</dbReference>
<evidence type="ECO:0000313" key="4">
    <source>
        <dbReference type="Proteomes" id="UP000198553"/>
    </source>
</evidence>
<dbReference type="InterPro" id="IPR013486">
    <property type="entry name" value="SpoIID/LytB"/>
</dbReference>
<accession>A0A1H8A7M2</accession>
<evidence type="ECO:0000313" key="3">
    <source>
        <dbReference type="EMBL" id="SEM65789.1"/>
    </source>
</evidence>
<evidence type="ECO:0000256" key="1">
    <source>
        <dbReference type="SAM" id="SignalP"/>
    </source>
</evidence>
<name>A0A1H8A7M2_9BACI</name>
<feature type="chain" id="PRO_5011457378" evidence="1">
    <location>
        <begin position="30"/>
        <end position="726"/>
    </location>
</feature>
<dbReference type="Gene3D" id="3.40.50.12090">
    <property type="match status" value="2"/>
</dbReference>